<dbReference type="OrthoDB" id="1863935at2759"/>
<keyword evidence="3" id="KW-1185">Reference proteome</keyword>
<evidence type="ECO:0000313" key="3">
    <source>
        <dbReference type="Proteomes" id="UP000489600"/>
    </source>
</evidence>
<dbReference type="SUPFAM" id="SSF50965">
    <property type="entry name" value="Galactose oxidase, central domain"/>
    <property type="match status" value="1"/>
</dbReference>
<dbReference type="InterPro" id="IPR011043">
    <property type="entry name" value="Gal_Oxase/kelch_b-propeller"/>
</dbReference>
<evidence type="ECO:0000259" key="1">
    <source>
        <dbReference type="Pfam" id="PF03478"/>
    </source>
</evidence>
<dbReference type="AlphaFoldDB" id="A0A565BFE9"/>
<dbReference type="Pfam" id="PF03478">
    <property type="entry name" value="Beta-prop_KIB1-4"/>
    <property type="match status" value="1"/>
</dbReference>
<dbReference type="PANTHER" id="PTHR33127">
    <property type="entry name" value="TRANSMEMBRANE PROTEIN"/>
    <property type="match status" value="1"/>
</dbReference>
<comment type="caution">
    <text evidence="2">The sequence shown here is derived from an EMBL/GenBank/DDBJ whole genome shotgun (WGS) entry which is preliminary data.</text>
</comment>
<dbReference type="PANTHER" id="PTHR33127:SF54">
    <property type="entry name" value="F-BOX DOMAIN-CONTAINING PROTEIN"/>
    <property type="match status" value="1"/>
</dbReference>
<dbReference type="Proteomes" id="UP000489600">
    <property type="component" value="Unassembled WGS sequence"/>
</dbReference>
<dbReference type="EMBL" id="CABITT030000004">
    <property type="protein sequence ID" value="VVB00032.1"/>
    <property type="molecule type" value="Genomic_DNA"/>
</dbReference>
<reference evidence="2" key="1">
    <citation type="submission" date="2019-07" db="EMBL/GenBank/DDBJ databases">
        <authorList>
            <person name="Dittberner H."/>
        </authorList>
    </citation>
    <scope>NUCLEOTIDE SEQUENCE [LARGE SCALE GENOMIC DNA]</scope>
</reference>
<evidence type="ECO:0000313" key="2">
    <source>
        <dbReference type="EMBL" id="VVB00032.1"/>
    </source>
</evidence>
<name>A0A565BFE9_9BRAS</name>
<organism evidence="2 3">
    <name type="scientific">Arabis nemorensis</name>
    <dbReference type="NCBI Taxonomy" id="586526"/>
    <lineage>
        <taxon>Eukaryota</taxon>
        <taxon>Viridiplantae</taxon>
        <taxon>Streptophyta</taxon>
        <taxon>Embryophyta</taxon>
        <taxon>Tracheophyta</taxon>
        <taxon>Spermatophyta</taxon>
        <taxon>Magnoliopsida</taxon>
        <taxon>eudicotyledons</taxon>
        <taxon>Gunneridae</taxon>
        <taxon>Pentapetalae</taxon>
        <taxon>rosids</taxon>
        <taxon>malvids</taxon>
        <taxon>Brassicales</taxon>
        <taxon>Brassicaceae</taxon>
        <taxon>Arabideae</taxon>
        <taxon>Arabis</taxon>
    </lineage>
</organism>
<sequence length="331" mass="38429">MSRLIVKDSIHASAVCKAWYKSSVSIQIKSIHLLFMKLHLSSRTKGSCELYDPSQDTTHTIEFPELASMRVYYSKDGWLLMQKKRSSEMFFFNPFTRTLINLPTCYNESAIFTCAPTSSSCLVFGLTNIDINRNIVGVNTFRFGEIQWTTTHFISHERFFAYYNKIIFSGGLFYCLGGFGSLAVFDPSKHTWNSHCLKYDEDFSTSTKIPIWFGTYFLEIKRDIFLLRNLGEKPRVFRLNRDGDWNWEEKEKNKDWLTIFGASCASEFRSDLANDMKNKLFLTESRHPMVTTYFFDEGKYLPGTSCIPACGRKTMIESVWIEPPKQCLDFI</sequence>
<gene>
    <name evidence="2" type="ORF">ANE_LOCUS10476</name>
</gene>
<accession>A0A565BFE9</accession>
<dbReference type="InterPro" id="IPR005174">
    <property type="entry name" value="KIB1-4_b-propeller"/>
</dbReference>
<protein>
    <recommendedName>
        <fullName evidence="1">KIB1-4 beta-propeller domain-containing protein</fullName>
    </recommendedName>
</protein>
<proteinExistence type="predicted"/>
<feature type="domain" description="KIB1-4 beta-propeller" evidence="1">
    <location>
        <begin position="50"/>
        <end position="263"/>
    </location>
</feature>